<keyword evidence="2" id="KW-1185">Reference proteome</keyword>
<protein>
    <submittedName>
        <fullName evidence="1">Uncharacterized protein</fullName>
    </submittedName>
</protein>
<evidence type="ECO:0000313" key="1">
    <source>
        <dbReference type="EMBL" id="KRX49395.1"/>
    </source>
</evidence>
<evidence type="ECO:0000313" key="2">
    <source>
        <dbReference type="Proteomes" id="UP000055048"/>
    </source>
</evidence>
<dbReference type="OrthoDB" id="10283788at2759"/>
<name>A0A0V0UFC8_9BILA</name>
<gene>
    <name evidence="1" type="ORF">T05_12494</name>
</gene>
<sequence>MIMLTDVAFSSQLAGNQSFSKFKLKSTVILYLFLNGAENAA</sequence>
<dbReference type="AlphaFoldDB" id="A0A0V0UFC8"/>
<dbReference type="Proteomes" id="UP000055048">
    <property type="component" value="Unassembled WGS sequence"/>
</dbReference>
<proteinExistence type="predicted"/>
<reference evidence="1 2" key="1">
    <citation type="submission" date="2015-01" db="EMBL/GenBank/DDBJ databases">
        <title>Evolution of Trichinella species and genotypes.</title>
        <authorList>
            <person name="Korhonen P.K."/>
            <person name="Edoardo P."/>
            <person name="Giuseppe L.R."/>
            <person name="Gasser R.B."/>
        </authorList>
    </citation>
    <scope>NUCLEOTIDE SEQUENCE [LARGE SCALE GENOMIC DNA]</scope>
    <source>
        <strain evidence="1">ISS417</strain>
    </source>
</reference>
<dbReference type="EMBL" id="JYDJ01000017">
    <property type="protein sequence ID" value="KRX49395.1"/>
    <property type="molecule type" value="Genomic_DNA"/>
</dbReference>
<comment type="caution">
    <text evidence="1">The sequence shown here is derived from an EMBL/GenBank/DDBJ whole genome shotgun (WGS) entry which is preliminary data.</text>
</comment>
<organism evidence="1 2">
    <name type="scientific">Trichinella murrelli</name>
    <dbReference type="NCBI Taxonomy" id="144512"/>
    <lineage>
        <taxon>Eukaryota</taxon>
        <taxon>Metazoa</taxon>
        <taxon>Ecdysozoa</taxon>
        <taxon>Nematoda</taxon>
        <taxon>Enoplea</taxon>
        <taxon>Dorylaimia</taxon>
        <taxon>Trichinellida</taxon>
        <taxon>Trichinellidae</taxon>
        <taxon>Trichinella</taxon>
    </lineage>
</organism>
<accession>A0A0V0UFC8</accession>